<dbReference type="GO" id="GO:0007165">
    <property type="term" value="P:signal transduction"/>
    <property type="evidence" value="ECO:0007669"/>
    <property type="project" value="InterPro"/>
</dbReference>
<evidence type="ECO:0000256" key="3">
    <source>
        <dbReference type="ARBA" id="ARBA00022490"/>
    </source>
</evidence>
<accession>A0A9X3EF12</accession>
<dbReference type="InterPro" id="IPR002545">
    <property type="entry name" value="CheW-lke_dom"/>
</dbReference>
<dbReference type="InterPro" id="IPR039315">
    <property type="entry name" value="CheW"/>
</dbReference>
<evidence type="ECO:0000313" key="6">
    <source>
        <dbReference type="Proteomes" id="UP001150830"/>
    </source>
</evidence>
<keyword evidence="6" id="KW-1185">Reference proteome</keyword>
<dbReference type="Gene3D" id="2.40.50.180">
    <property type="entry name" value="CheA-289, Domain 4"/>
    <property type="match status" value="3"/>
</dbReference>
<sequence length="503" mass="55983">MPTELLNNYEYQEDDDLALRLHVVFNLGPEAWALPMAAVREIVRVPAVTRVPRSPSSLLGLANLRGNVIPVFSLRRLMGLEDINDQDCNRAIVLEGDEPMALVVDRISRVSMIDQLEPLTSHQQQADHLIAGACRLCAGFPLVMVLDHTSLLGLCHSYQSAPHESRLSNPDSSNNDQAQNDDADQDLCQFVCCRIAHQEFAIPIEQIRRIIEPGTGISSLPNSPLGILGALNVGDETLMLLHMAELFRLPREPFPERARILITDYPGRGYGLLVDQVIGVLRLHANQIRSIGNIMSGDRDMAQFSGLCQLQQGKRLIAIIDLQRLLLLHGLPVNDSQHLSAPERQALDMDADNNDNDSDLVHMVVYRLGNEEFASPVSCIHEIVRMPERLQPVPTARQQVDGLMNLRGNILPVADLRTRLGMARGESNDRQRILVFSDQNERSGFVVDQVTEILTIPRQPLADENTARNQHNKVINLPASGRLIQVITPDRLLSQHLQHGASL</sequence>
<comment type="caution">
    <text evidence="5">The sequence shown here is derived from an EMBL/GenBank/DDBJ whole genome shotgun (WGS) entry which is preliminary data.</text>
</comment>
<comment type="subcellular location">
    <subcellularLocation>
        <location evidence="1">Cytoplasm</location>
    </subcellularLocation>
</comment>
<keyword evidence="3" id="KW-0963">Cytoplasm</keyword>
<proteinExistence type="predicted"/>
<protein>
    <recommendedName>
        <fullName evidence="2">Chemotaxis protein CheW</fullName>
    </recommendedName>
</protein>
<reference evidence="5" key="1">
    <citation type="submission" date="2022-11" db="EMBL/GenBank/DDBJ databases">
        <title>Parathalassolutuus dongxingensis gen. nov., sp. nov., a novel member of family Oceanospirillaceae isolated from a coastal shrimp pond in Guangxi, China.</title>
        <authorList>
            <person name="Chen H."/>
        </authorList>
    </citation>
    <scope>NUCLEOTIDE SEQUENCE</scope>
    <source>
        <strain evidence="5">G-43</strain>
    </source>
</reference>
<dbReference type="AlphaFoldDB" id="A0A9X3EF12"/>
<feature type="domain" description="CheW-like" evidence="4">
    <location>
        <begin position="360"/>
        <end position="498"/>
    </location>
</feature>
<dbReference type="PANTHER" id="PTHR22617">
    <property type="entry name" value="CHEMOTAXIS SENSOR HISTIDINE KINASE-RELATED"/>
    <property type="match status" value="1"/>
</dbReference>
<dbReference type="GO" id="GO:0005829">
    <property type="term" value="C:cytosol"/>
    <property type="evidence" value="ECO:0007669"/>
    <property type="project" value="TreeGrafter"/>
</dbReference>
<dbReference type="EMBL" id="JAPNOA010000027">
    <property type="protein sequence ID" value="MCY0965530.1"/>
    <property type="molecule type" value="Genomic_DNA"/>
</dbReference>
<feature type="domain" description="CheW-like" evidence="4">
    <location>
        <begin position="187"/>
        <end position="331"/>
    </location>
</feature>
<dbReference type="PROSITE" id="PS50851">
    <property type="entry name" value="CHEW"/>
    <property type="match status" value="3"/>
</dbReference>
<dbReference type="Pfam" id="PF01584">
    <property type="entry name" value="CheW"/>
    <property type="match status" value="3"/>
</dbReference>
<dbReference type="SMART" id="SM00260">
    <property type="entry name" value="CheW"/>
    <property type="match status" value="3"/>
</dbReference>
<evidence type="ECO:0000259" key="4">
    <source>
        <dbReference type="PROSITE" id="PS50851"/>
    </source>
</evidence>
<evidence type="ECO:0000256" key="2">
    <source>
        <dbReference type="ARBA" id="ARBA00021483"/>
    </source>
</evidence>
<dbReference type="PANTHER" id="PTHR22617:SF45">
    <property type="entry name" value="CHEMOTAXIS PROTEIN CHEW"/>
    <property type="match status" value="1"/>
</dbReference>
<gene>
    <name evidence="5" type="ORF">OUO13_10050</name>
</gene>
<dbReference type="RefSeq" id="WP_283173744.1">
    <property type="nucleotide sequence ID" value="NZ_JAPNOA010000027.1"/>
</dbReference>
<evidence type="ECO:0000256" key="1">
    <source>
        <dbReference type="ARBA" id="ARBA00004496"/>
    </source>
</evidence>
<dbReference type="Gene3D" id="2.30.30.40">
    <property type="entry name" value="SH3 Domains"/>
    <property type="match status" value="3"/>
</dbReference>
<organism evidence="5 6">
    <name type="scientific">Parathalassolituus penaei</name>
    <dbReference type="NCBI Taxonomy" id="2997323"/>
    <lineage>
        <taxon>Bacteria</taxon>
        <taxon>Pseudomonadati</taxon>
        <taxon>Pseudomonadota</taxon>
        <taxon>Gammaproteobacteria</taxon>
        <taxon>Oceanospirillales</taxon>
        <taxon>Oceanospirillaceae</taxon>
        <taxon>Parathalassolituus</taxon>
    </lineage>
</organism>
<feature type="domain" description="CheW-like" evidence="4">
    <location>
        <begin position="19"/>
        <end position="157"/>
    </location>
</feature>
<dbReference type="SUPFAM" id="SSF50341">
    <property type="entry name" value="CheW-like"/>
    <property type="match status" value="3"/>
</dbReference>
<evidence type="ECO:0000313" key="5">
    <source>
        <dbReference type="EMBL" id="MCY0965530.1"/>
    </source>
</evidence>
<dbReference type="Proteomes" id="UP001150830">
    <property type="component" value="Unassembled WGS sequence"/>
</dbReference>
<dbReference type="InterPro" id="IPR036061">
    <property type="entry name" value="CheW-like_dom_sf"/>
</dbReference>
<dbReference type="GO" id="GO:0006935">
    <property type="term" value="P:chemotaxis"/>
    <property type="evidence" value="ECO:0007669"/>
    <property type="project" value="InterPro"/>
</dbReference>
<dbReference type="CDD" id="cd00588">
    <property type="entry name" value="CheW_like"/>
    <property type="match status" value="1"/>
</dbReference>
<name>A0A9X3EF12_9GAMM</name>